<keyword evidence="5 6" id="KW-0472">Membrane</keyword>
<evidence type="ECO:0000256" key="6">
    <source>
        <dbReference type="SAM" id="Phobius"/>
    </source>
</evidence>
<evidence type="ECO:0000256" key="4">
    <source>
        <dbReference type="ARBA" id="ARBA00022989"/>
    </source>
</evidence>
<protein>
    <submittedName>
        <fullName evidence="8">Cytochrome c biogenesis protein CcdA</fullName>
    </submittedName>
</protein>
<feature type="domain" description="Cytochrome C biogenesis protein transmembrane" evidence="7">
    <location>
        <begin position="10"/>
        <end position="218"/>
    </location>
</feature>
<dbReference type="InterPro" id="IPR051790">
    <property type="entry name" value="Cytochrome_c-biogenesis_DsbD"/>
</dbReference>
<comment type="caution">
    <text evidence="8">The sequence shown here is derived from an EMBL/GenBank/DDBJ whole genome shotgun (WGS) entry which is preliminary data.</text>
</comment>
<keyword evidence="3 6" id="KW-0812">Transmembrane</keyword>
<organism evidence="8 9">
    <name type="scientific">Candidatus Acidulodesulfobacterium ferriphilum</name>
    <dbReference type="NCBI Taxonomy" id="2597223"/>
    <lineage>
        <taxon>Bacteria</taxon>
        <taxon>Deltaproteobacteria</taxon>
        <taxon>Candidatus Acidulodesulfobacterales</taxon>
        <taxon>Candidatus Acidulodesulfobacterium</taxon>
    </lineage>
</organism>
<comment type="similarity">
    <text evidence="2">Belongs to the DsbD family.</text>
</comment>
<accession>A0A519BC41</accession>
<comment type="subcellular location">
    <subcellularLocation>
        <location evidence="1">Membrane</location>
        <topology evidence="1">Multi-pass membrane protein</topology>
    </subcellularLocation>
</comment>
<feature type="transmembrane region" description="Helical" evidence="6">
    <location>
        <begin position="53"/>
        <end position="74"/>
    </location>
</feature>
<evidence type="ECO:0000259" key="7">
    <source>
        <dbReference type="Pfam" id="PF02683"/>
    </source>
</evidence>
<evidence type="ECO:0000313" key="9">
    <source>
        <dbReference type="Proteomes" id="UP000320813"/>
    </source>
</evidence>
<dbReference type="AlphaFoldDB" id="A0A519BC41"/>
<evidence type="ECO:0000313" key="8">
    <source>
        <dbReference type="EMBL" id="RZD14842.1"/>
    </source>
</evidence>
<feature type="transmembrane region" description="Helical" evidence="6">
    <location>
        <begin position="173"/>
        <end position="198"/>
    </location>
</feature>
<feature type="transmembrane region" description="Helical" evidence="6">
    <location>
        <begin position="136"/>
        <end position="161"/>
    </location>
</feature>
<evidence type="ECO:0000256" key="5">
    <source>
        <dbReference type="ARBA" id="ARBA00023136"/>
    </source>
</evidence>
<dbReference type="PANTHER" id="PTHR31272:SF4">
    <property type="entry name" value="CYTOCHROME C-TYPE BIOGENESIS PROTEIN HI_1454-RELATED"/>
    <property type="match status" value="1"/>
</dbReference>
<dbReference type="InterPro" id="IPR003834">
    <property type="entry name" value="Cyt_c_assmbl_TM_dom"/>
</dbReference>
<feature type="transmembrane region" description="Helical" evidence="6">
    <location>
        <begin position="205"/>
        <end position="225"/>
    </location>
</feature>
<dbReference type="GO" id="GO:0016020">
    <property type="term" value="C:membrane"/>
    <property type="evidence" value="ECO:0007669"/>
    <property type="project" value="UniProtKB-SubCell"/>
</dbReference>
<feature type="transmembrane region" description="Helical" evidence="6">
    <location>
        <begin position="94"/>
        <end position="115"/>
    </location>
</feature>
<evidence type="ECO:0000256" key="2">
    <source>
        <dbReference type="ARBA" id="ARBA00006143"/>
    </source>
</evidence>
<feature type="transmembrane region" description="Helical" evidence="6">
    <location>
        <begin position="6"/>
        <end position="32"/>
    </location>
</feature>
<reference evidence="8 9" key="1">
    <citation type="submission" date="2019-01" db="EMBL/GenBank/DDBJ databases">
        <title>Insights into ecological role of a new deltaproteobacterial order Candidatus Sinidesulfobacterales (Sva0485) by metagenomics and metatranscriptomics.</title>
        <authorList>
            <person name="Tan S."/>
            <person name="Liu J."/>
            <person name="Fang Y."/>
            <person name="Hedlund B.P."/>
            <person name="Lian Z.H."/>
            <person name="Huang L.Y."/>
            <person name="Li J.T."/>
            <person name="Huang L.N."/>
            <person name="Li W.J."/>
            <person name="Jiang H.C."/>
            <person name="Dong H.L."/>
            <person name="Shu W.S."/>
        </authorList>
    </citation>
    <scope>NUCLEOTIDE SEQUENCE [LARGE SCALE GENOMIC DNA]</scope>
    <source>
        <strain evidence="8">AP3</strain>
    </source>
</reference>
<evidence type="ECO:0000256" key="3">
    <source>
        <dbReference type="ARBA" id="ARBA00022692"/>
    </source>
</evidence>
<dbReference type="EMBL" id="SGBD01000001">
    <property type="protein sequence ID" value="RZD14842.1"/>
    <property type="molecule type" value="Genomic_DNA"/>
</dbReference>
<dbReference type="Proteomes" id="UP000320813">
    <property type="component" value="Unassembled WGS sequence"/>
</dbReference>
<dbReference type="GO" id="GO:0017004">
    <property type="term" value="P:cytochrome complex assembly"/>
    <property type="evidence" value="ECO:0007669"/>
    <property type="project" value="InterPro"/>
</dbReference>
<name>A0A519BC41_9DELT</name>
<dbReference type="Pfam" id="PF02683">
    <property type="entry name" value="DsbD_TM"/>
    <property type="match status" value="1"/>
</dbReference>
<proteinExistence type="inferred from homology"/>
<dbReference type="PANTHER" id="PTHR31272">
    <property type="entry name" value="CYTOCHROME C-TYPE BIOGENESIS PROTEIN HI_1454-RELATED"/>
    <property type="match status" value="1"/>
</dbReference>
<keyword evidence="4 6" id="KW-1133">Transmembrane helix</keyword>
<sequence length="240" mass="25903">MFHLNLTYGIAFFGGLLAFFSPCIIPIIPGYIAFISGVSVETITSEKNYKNMIAVFTASLAFVIGFSIVFVALGMGSVTIFSGFLKSNLNTVRIVGGIVIILFGLYCLGLFRLGFLSREVNILPWKKRGGHILGALFLGVAFAAGWVPCVGPILASIVLYTSIGSSLTRAVELLSVFSLGLGLPFILAGLFLAYFMAFFKRIKGYLRLFSVVSGIFLILMGILTITGNFELLSVHIINSL</sequence>
<gene>
    <name evidence="8" type="ORF">EVJ47_00725</name>
</gene>
<evidence type="ECO:0000256" key="1">
    <source>
        <dbReference type="ARBA" id="ARBA00004141"/>
    </source>
</evidence>